<evidence type="ECO:0000256" key="1">
    <source>
        <dbReference type="ARBA" id="ARBA00022908"/>
    </source>
</evidence>
<dbReference type="Gene3D" id="3.90.1750.20">
    <property type="entry name" value="Putative Large Serine Recombinase, Chain B, Domain 2"/>
    <property type="match status" value="1"/>
</dbReference>
<dbReference type="GO" id="GO:0003677">
    <property type="term" value="F:DNA binding"/>
    <property type="evidence" value="ECO:0007669"/>
    <property type="project" value="UniProtKB-KW"/>
</dbReference>
<accession>A0A0G0Q745</accession>
<feature type="active site" description="O-(5'-phospho-DNA)-serine intermediate" evidence="4 5">
    <location>
        <position position="20"/>
    </location>
</feature>
<dbReference type="Pfam" id="PF07508">
    <property type="entry name" value="Recombinase"/>
    <property type="match status" value="1"/>
</dbReference>
<evidence type="ECO:0000259" key="7">
    <source>
        <dbReference type="PROSITE" id="PS51737"/>
    </source>
</evidence>
<dbReference type="PROSITE" id="PS51737">
    <property type="entry name" value="RECOMBINASE_DNA_BIND"/>
    <property type="match status" value="1"/>
</dbReference>
<gene>
    <name evidence="8" type="ORF">UT34_C0001G0285</name>
</gene>
<name>A0A0G0Q745_9BACT</name>
<dbReference type="AlphaFoldDB" id="A0A0G0Q745"/>
<proteinExistence type="predicted"/>
<comment type="caution">
    <text evidence="8">The sequence shown here is derived from an EMBL/GenBank/DDBJ whole genome shotgun (WGS) entry which is preliminary data.</text>
</comment>
<dbReference type="GO" id="GO:0015074">
    <property type="term" value="P:DNA integration"/>
    <property type="evidence" value="ECO:0007669"/>
    <property type="project" value="UniProtKB-KW"/>
</dbReference>
<dbReference type="STRING" id="1619100.UT34_C0001G0285"/>
<dbReference type="PROSITE" id="PS00397">
    <property type="entry name" value="RECOMBINASES_1"/>
    <property type="match status" value="1"/>
</dbReference>
<reference evidence="8 9" key="1">
    <citation type="journal article" date="2015" name="Nature">
        <title>rRNA introns, odd ribosomes, and small enigmatic genomes across a large radiation of phyla.</title>
        <authorList>
            <person name="Brown C.T."/>
            <person name="Hug L.A."/>
            <person name="Thomas B.C."/>
            <person name="Sharon I."/>
            <person name="Castelle C.J."/>
            <person name="Singh A."/>
            <person name="Wilkins M.J."/>
            <person name="Williams K.H."/>
            <person name="Banfield J.F."/>
        </authorList>
    </citation>
    <scope>NUCLEOTIDE SEQUENCE [LARGE SCALE GENOMIC DNA]</scope>
</reference>
<evidence type="ECO:0000259" key="6">
    <source>
        <dbReference type="PROSITE" id="PS51736"/>
    </source>
</evidence>
<dbReference type="InterPro" id="IPR025827">
    <property type="entry name" value="Zn_ribbon_recom_dom"/>
</dbReference>
<dbReference type="Gene3D" id="3.40.50.1390">
    <property type="entry name" value="Resolvase, N-terminal catalytic domain"/>
    <property type="match status" value="1"/>
</dbReference>
<evidence type="ECO:0000256" key="2">
    <source>
        <dbReference type="ARBA" id="ARBA00023125"/>
    </source>
</evidence>
<sequence length="608" mass="70544">MNENKDNKEKKKVALYIRVSTDEQAEMYGVDLQRNALMGLIASKVNEYEFAGSQHVYIDEGESGTLEPEDRPAFRALLEDASVPDEKPFDIVAVYKIDRFARRLKILLEIMDKFNQEDFKLEFISAHENIDTSTPFGRAMLGIIGVIAELELETIKERTRAGRLASAEKGGYMGIPPLGYVKSDDLEGKIVIQEEEAEIVKMIFDLFVNERMSKEAIASYLVDRKIQSPLTYRYEHSKEDTKKQRTPSIYGPYQWHPSAVKTVLENEIYIGNQYYNRSKDGKKLPKEDWKLYIHQFPLFSPTPDSLFFQAQKLLQGSGNRYYARKDKNRRYLLQGLLKCANCFDPVLHDEPYAWHGTPHMVKSTGKPAYYYECSSKHSGKKKARHVTCKVVSLPAKNLEKYVLDYIFNLVDNPKIVFEYQQKLQSKKLNISLLEFRLKTIIALINTHESSKSRIVELYSDGRMSKEAKDEAFKESDRKHKNNLAEKEKIEKDLAIFTAEGEYIKVFEVFKEQYAKFMKEYKQDIEVENEEFYRLVHMIVEEIIVFSRPKTDKDSVSGRKVEGQMIPYMLKITLKIPSEMLMALLKSLSPEEKLQAKKRGWWATQGSNL</sequence>
<feature type="domain" description="Resolvase/invertase-type recombinase catalytic" evidence="6">
    <location>
        <begin position="12"/>
        <end position="170"/>
    </location>
</feature>
<dbReference type="InterPro" id="IPR006118">
    <property type="entry name" value="Recombinase_CS"/>
</dbReference>
<dbReference type="CDD" id="cd03768">
    <property type="entry name" value="SR_ResInv"/>
    <property type="match status" value="1"/>
</dbReference>
<evidence type="ECO:0000256" key="4">
    <source>
        <dbReference type="PIRSR" id="PIRSR606118-50"/>
    </source>
</evidence>
<dbReference type="PROSITE" id="PS51736">
    <property type="entry name" value="RECOMBINASES_3"/>
    <property type="match status" value="1"/>
</dbReference>
<dbReference type="PANTHER" id="PTHR30461:SF23">
    <property type="entry name" value="DNA RECOMBINASE-RELATED"/>
    <property type="match status" value="1"/>
</dbReference>
<dbReference type="Proteomes" id="UP000034799">
    <property type="component" value="Unassembled WGS sequence"/>
</dbReference>
<dbReference type="SMART" id="SM00857">
    <property type="entry name" value="Resolvase"/>
    <property type="match status" value="1"/>
</dbReference>
<dbReference type="InterPro" id="IPR038109">
    <property type="entry name" value="DNA_bind_recomb_sf"/>
</dbReference>
<dbReference type="PANTHER" id="PTHR30461">
    <property type="entry name" value="DNA-INVERTASE FROM LAMBDOID PROPHAGE"/>
    <property type="match status" value="1"/>
</dbReference>
<keyword evidence="1" id="KW-0229">DNA integration</keyword>
<dbReference type="InterPro" id="IPR006119">
    <property type="entry name" value="Resolv_N"/>
</dbReference>
<dbReference type="SUPFAM" id="SSF53041">
    <property type="entry name" value="Resolvase-like"/>
    <property type="match status" value="1"/>
</dbReference>
<feature type="domain" description="Recombinase" evidence="7">
    <location>
        <begin position="177"/>
        <end position="320"/>
    </location>
</feature>
<dbReference type="EMBL" id="LBWK01000001">
    <property type="protein sequence ID" value="KKR06245.1"/>
    <property type="molecule type" value="Genomic_DNA"/>
</dbReference>
<keyword evidence="3" id="KW-0233">DNA recombination</keyword>
<dbReference type="InterPro" id="IPR036162">
    <property type="entry name" value="Resolvase-like_N_sf"/>
</dbReference>
<organism evidence="8 9">
    <name type="scientific">candidate division WS6 bacterium GW2011_GWF2_39_15</name>
    <dbReference type="NCBI Taxonomy" id="1619100"/>
    <lineage>
        <taxon>Bacteria</taxon>
        <taxon>Candidatus Dojkabacteria</taxon>
    </lineage>
</organism>
<evidence type="ECO:0000313" key="8">
    <source>
        <dbReference type="EMBL" id="KKR06245.1"/>
    </source>
</evidence>
<keyword evidence="2" id="KW-0238">DNA-binding</keyword>
<dbReference type="InterPro" id="IPR050639">
    <property type="entry name" value="SSR_resolvase"/>
</dbReference>
<evidence type="ECO:0000256" key="3">
    <source>
        <dbReference type="ARBA" id="ARBA00023172"/>
    </source>
</evidence>
<dbReference type="Pfam" id="PF13408">
    <property type="entry name" value="Zn_ribbon_recom"/>
    <property type="match status" value="1"/>
</dbReference>
<evidence type="ECO:0000313" key="9">
    <source>
        <dbReference type="Proteomes" id="UP000034799"/>
    </source>
</evidence>
<dbReference type="Pfam" id="PF00239">
    <property type="entry name" value="Resolvase"/>
    <property type="match status" value="1"/>
</dbReference>
<evidence type="ECO:0000256" key="5">
    <source>
        <dbReference type="PROSITE-ProRule" id="PRU10137"/>
    </source>
</evidence>
<dbReference type="GO" id="GO:0000150">
    <property type="term" value="F:DNA strand exchange activity"/>
    <property type="evidence" value="ECO:0007669"/>
    <property type="project" value="InterPro"/>
</dbReference>
<protein>
    <submittedName>
        <fullName evidence="8">Site-specific integrase</fullName>
    </submittedName>
</protein>
<dbReference type="InterPro" id="IPR011109">
    <property type="entry name" value="DNA_bind_recombinase_dom"/>
</dbReference>